<accession>A0ABR2FTG5</accession>
<organism evidence="1 2">
    <name type="scientific">Hibiscus sabdariffa</name>
    <name type="common">roselle</name>
    <dbReference type="NCBI Taxonomy" id="183260"/>
    <lineage>
        <taxon>Eukaryota</taxon>
        <taxon>Viridiplantae</taxon>
        <taxon>Streptophyta</taxon>
        <taxon>Embryophyta</taxon>
        <taxon>Tracheophyta</taxon>
        <taxon>Spermatophyta</taxon>
        <taxon>Magnoliopsida</taxon>
        <taxon>eudicotyledons</taxon>
        <taxon>Gunneridae</taxon>
        <taxon>Pentapetalae</taxon>
        <taxon>rosids</taxon>
        <taxon>malvids</taxon>
        <taxon>Malvales</taxon>
        <taxon>Malvaceae</taxon>
        <taxon>Malvoideae</taxon>
        <taxon>Hibiscus</taxon>
    </lineage>
</organism>
<comment type="caution">
    <text evidence="1">The sequence shown here is derived from an EMBL/GenBank/DDBJ whole genome shotgun (WGS) entry which is preliminary data.</text>
</comment>
<dbReference type="EMBL" id="JBBPBM010000004">
    <property type="protein sequence ID" value="KAK8587544.1"/>
    <property type="molecule type" value="Genomic_DNA"/>
</dbReference>
<protein>
    <submittedName>
        <fullName evidence="1">Uncharacterized protein</fullName>
    </submittedName>
</protein>
<sequence>MRRRFDLFKSCENDLANSCPPSDTRQCIMGWISAPHKVECDGVVRSMESIVLPHLPCVRDVIEPTAEIQSSATVVAPIHNNCGCPSDLKLKVMVA</sequence>
<name>A0ABR2FTG5_9ROSI</name>
<dbReference type="Proteomes" id="UP001472677">
    <property type="component" value="Unassembled WGS sequence"/>
</dbReference>
<evidence type="ECO:0000313" key="1">
    <source>
        <dbReference type="EMBL" id="KAK8587544.1"/>
    </source>
</evidence>
<gene>
    <name evidence="1" type="ORF">V6N12_022030</name>
</gene>
<evidence type="ECO:0000313" key="2">
    <source>
        <dbReference type="Proteomes" id="UP001472677"/>
    </source>
</evidence>
<reference evidence="1 2" key="1">
    <citation type="journal article" date="2024" name="G3 (Bethesda)">
        <title>Genome assembly of Hibiscus sabdariffa L. provides insights into metabolisms of medicinal natural products.</title>
        <authorList>
            <person name="Kim T."/>
        </authorList>
    </citation>
    <scope>NUCLEOTIDE SEQUENCE [LARGE SCALE GENOMIC DNA]</scope>
    <source>
        <strain evidence="1">TK-2024</strain>
        <tissue evidence="1">Old leaves</tissue>
    </source>
</reference>
<proteinExistence type="predicted"/>
<keyword evidence="2" id="KW-1185">Reference proteome</keyword>